<protein>
    <submittedName>
        <fullName evidence="2">Uncharacterized protein</fullName>
    </submittedName>
</protein>
<keyword evidence="1" id="KW-0812">Transmembrane</keyword>
<dbReference type="HOGENOM" id="CLU_759196_0_0_1"/>
<evidence type="ECO:0000313" key="2">
    <source>
        <dbReference type="EMBL" id="EFP03139.1"/>
    </source>
</evidence>
<proteinExistence type="predicted"/>
<name>E3LMU8_CAERE</name>
<dbReference type="CTD" id="9817738"/>
<keyword evidence="1" id="KW-0472">Membrane</keyword>
<dbReference type="OrthoDB" id="5783589at2759"/>
<dbReference type="Proteomes" id="UP000008281">
    <property type="component" value="Unassembled WGS sequence"/>
</dbReference>
<reference evidence="2" key="1">
    <citation type="submission" date="2007-07" db="EMBL/GenBank/DDBJ databases">
        <title>PCAP assembly of the Caenorhabditis remanei genome.</title>
        <authorList>
            <consortium name="The Caenorhabditis remanei Sequencing Consortium"/>
            <person name="Wilson R.K."/>
        </authorList>
    </citation>
    <scope>NUCLEOTIDE SEQUENCE [LARGE SCALE GENOMIC DNA]</scope>
    <source>
        <strain evidence="2">PB4641</strain>
    </source>
</reference>
<dbReference type="InParanoid" id="E3LMU8"/>
<dbReference type="PANTHER" id="PTHR34005:SF7">
    <property type="entry name" value="PROTEIN CBG26726"/>
    <property type="match status" value="1"/>
</dbReference>
<organism evidence="3">
    <name type="scientific">Caenorhabditis remanei</name>
    <name type="common">Caenorhabditis vulgaris</name>
    <dbReference type="NCBI Taxonomy" id="31234"/>
    <lineage>
        <taxon>Eukaryota</taxon>
        <taxon>Metazoa</taxon>
        <taxon>Ecdysozoa</taxon>
        <taxon>Nematoda</taxon>
        <taxon>Chromadorea</taxon>
        <taxon>Rhabditida</taxon>
        <taxon>Rhabditina</taxon>
        <taxon>Rhabditomorpha</taxon>
        <taxon>Rhabditoidea</taxon>
        <taxon>Rhabditidae</taxon>
        <taxon>Peloderinae</taxon>
        <taxon>Caenorhabditis</taxon>
    </lineage>
</organism>
<feature type="transmembrane region" description="Helical" evidence="1">
    <location>
        <begin position="15"/>
        <end position="34"/>
    </location>
</feature>
<accession>E3LMU8</accession>
<dbReference type="RefSeq" id="XP_003115004.2">
    <property type="nucleotide sequence ID" value="XM_003114956.2"/>
</dbReference>
<gene>
    <name evidence="2" type="ORF">CRE_28200</name>
</gene>
<evidence type="ECO:0000313" key="3">
    <source>
        <dbReference type="Proteomes" id="UP000008281"/>
    </source>
</evidence>
<dbReference type="EMBL" id="DS268411">
    <property type="protein sequence ID" value="EFP03139.1"/>
    <property type="molecule type" value="Genomic_DNA"/>
</dbReference>
<dbReference type="AlphaFoldDB" id="E3LMU8"/>
<dbReference type="eggNOG" id="ENOG502TFRE">
    <property type="taxonomic scope" value="Eukaryota"/>
</dbReference>
<dbReference type="OMA" id="MARICIY"/>
<dbReference type="GeneID" id="9817738"/>
<dbReference type="KEGG" id="crq:GCK72_001860"/>
<keyword evidence="3" id="KW-1185">Reference proteome</keyword>
<dbReference type="PANTHER" id="PTHR34005">
    <property type="entry name" value="PROTEIN CBG15054-RELATED"/>
    <property type="match status" value="1"/>
</dbReference>
<sequence>MSDDEKNNVEGTTSLFWILLFGIPLFIILFLVLIRKFYHRKRRETNQPTRFKFVENVKPESTWQYEYEGNVVVRCERIRGFRRFLRSCFPFPELGMWRLRDLMIDLYGQKFGGNPRFQVPDEVMTIAIPKNNFRVKGEFSTEFEPKDGVQGDYTYEMYSSSVQITWFHFEGAKYLAGICIYMDNRYNPLKIIKENVKNAINDLRIYKPNPLNFKEKLMKKMWCSFRNQWIIITQNEFGEVDKFIFNGKENQMELVKCDDCSFEMNAKIIGQSPVSKKNLKPLPTLDFSKFLKVEFCEKANDLMMIGKDSNGRIAHFEWDSEIGKFKIHSCWDCDVNARSRFQSNDEFNDSPPSYEFLELIELTEN</sequence>
<keyword evidence="1" id="KW-1133">Transmembrane helix</keyword>
<evidence type="ECO:0000256" key="1">
    <source>
        <dbReference type="SAM" id="Phobius"/>
    </source>
</evidence>